<dbReference type="Proteomes" id="UP000813461">
    <property type="component" value="Unassembled WGS sequence"/>
</dbReference>
<dbReference type="Gene3D" id="3.30.710.10">
    <property type="entry name" value="Potassium Channel Kv1.1, Chain A"/>
    <property type="match status" value="1"/>
</dbReference>
<dbReference type="SMART" id="SM00225">
    <property type="entry name" value="BTB"/>
    <property type="match status" value="1"/>
</dbReference>
<dbReference type="SUPFAM" id="SSF54695">
    <property type="entry name" value="POZ domain"/>
    <property type="match status" value="1"/>
</dbReference>
<reference evidence="2" key="1">
    <citation type="journal article" date="2021" name="Nat. Commun.">
        <title>Genetic determinants of endophytism in the Arabidopsis root mycobiome.</title>
        <authorList>
            <person name="Mesny F."/>
            <person name="Miyauchi S."/>
            <person name="Thiergart T."/>
            <person name="Pickel B."/>
            <person name="Atanasova L."/>
            <person name="Karlsson M."/>
            <person name="Huettel B."/>
            <person name="Barry K.W."/>
            <person name="Haridas S."/>
            <person name="Chen C."/>
            <person name="Bauer D."/>
            <person name="Andreopoulos W."/>
            <person name="Pangilinan J."/>
            <person name="LaButti K."/>
            <person name="Riley R."/>
            <person name="Lipzen A."/>
            <person name="Clum A."/>
            <person name="Drula E."/>
            <person name="Henrissat B."/>
            <person name="Kohler A."/>
            <person name="Grigoriev I.V."/>
            <person name="Martin F.M."/>
            <person name="Hacquard S."/>
        </authorList>
    </citation>
    <scope>NUCLEOTIDE SEQUENCE</scope>
    <source>
        <strain evidence="2">MPI-SDFR-AT-0120</strain>
    </source>
</reference>
<dbReference type="Pfam" id="PF00651">
    <property type="entry name" value="BTB"/>
    <property type="match status" value="1"/>
</dbReference>
<evidence type="ECO:0000259" key="1">
    <source>
        <dbReference type="PROSITE" id="PS50097"/>
    </source>
</evidence>
<evidence type="ECO:0000313" key="2">
    <source>
        <dbReference type="EMBL" id="KAH7095302.1"/>
    </source>
</evidence>
<sequence>MVKIVVGRDDDKRELHVHEALLTARSKFFASAMRKGWKEAEEKIVKLPDDEHDVFELYASLVYTGTVPAFDEQLERVIPGYAEETICNHPQVCGSKYESLVKLYVLAEKLQDTQAKNATVDALITKVQHESQVVNTDEGPCMPSISSIRTMYEATSHHCPGRQVLIDCFVWYGQCTRWTKLSGWQRTELNYRKCSS</sequence>
<proteinExistence type="predicted"/>
<gene>
    <name evidence="2" type="ORF">FB567DRAFT_543641</name>
</gene>
<name>A0A8K0W4G4_9PLEO</name>
<dbReference type="PANTHER" id="PTHR47843">
    <property type="entry name" value="BTB DOMAIN-CONTAINING PROTEIN-RELATED"/>
    <property type="match status" value="1"/>
</dbReference>
<organism evidence="2 3">
    <name type="scientific">Paraphoma chrysanthemicola</name>
    <dbReference type="NCBI Taxonomy" id="798071"/>
    <lineage>
        <taxon>Eukaryota</taxon>
        <taxon>Fungi</taxon>
        <taxon>Dikarya</taxon>
        <taxon>Ascomycota</taxon>
        <taxon>Pezizomycotina</taxon>
        <taxon>Dothideomycetes</taxon>
        <taxon>Pleosporomycetidae</taxon>
        <taxon>Pleosporales</taxon>
        <taxon>Pleosporineae</taxon>
        <taxon>Phaeosphaeriaceae</taxon>
        <taxon>Paraphoma</taxon>
    </lineage>
</organism>
<dbReference type="AlphaFoldDB" id="A0A8K0W4G4"/>
<dbReference type="PROSITE" id="PS50097">
    <property type="entry name" value="BTB"/>
    <property type="match status" value="1"/>
</dbReference>
<evidence type="ECO:0000313" key="3">
    <source>
        <dbReference type="Proteomes" id="UP000813461"/>
    </source>
</evidence>
<dbReference type="OrthoDB" id="1022638at2759"/>
<accession>A0A8K0W4G4</accession>
<comment type="caution">
    <text evidence="2">The sequence shown here is derived from an EMBL/GenBank/DDBJ whole genome shotgun (WGS) entry which is preliminary data.</text>
</comment>
<dbReference type="CDD" id="cd18186">
    <property type="entry name" value="BTB_POZ_ZBTB_KLHL-like"/>
    <property type="match status" value="1"/>
</dbReference>
<dbReference type="InterPro" id="IPR011333">
    <property type="entry name" value="SKP1/BTB/POZ_sf"/>
</dbReference>
<feature type="domain" description="BTB" evidence="1">
    <location>
        <begin position="1"/>
        <end position="71"/>
    </location>
</feature>
<dbReference type="EMBL" id="JAGMVJ010000001">
    <property type="protein sequence ID" value="KAH7095302.1"/>
    <property type="molecule type" value="Genomic_DNA"/>
</dbReference>
<dbReference type="PANTHER" id="PTHR47843:SF2">
    <property type="entry name" value="BTB DOMAIN-CONTAINING PROTEIN"/>
    <property type="match status" value="1"/>
</dbReference>
<protein>
    <recommendedName>
        <fullName evidence="1">BTB domain-containing protein</fullName>
    </recommendedName>
</protein>
<keyword evidence="3" id="KW-1185">Reference proteome</keyword>
<dbReference type="InterPro" id="IPR000210">
    <property type="entry name" value="BTB/POZ_dom"/>
</dbReference>